<keyword evidence="1" id="KW-1133">Transmembrane helix</keyword>
<dbReference type="RefSeq" id="WP_376844495.1">
    <property type="nucleotide sequence ID" value="NZ_JBHSFW010000001.1"/>
</dbReference>
<comment type="caution">
    <text evidence="2">The sequence shown here is derived from an EMBL/GenBank/DDBJ whole genome shotgun (WGS) entry which is preliminary data.</text>
</comment>
<name>A0ABV9GH33_9BACL</name>
<evidence type="ECO:0000313" key="3">
    <source>
        <dbReference type="Proteomes" id="UP001596022"/>
    </source>
</evidence>
<dbReference type="EMBL" id="JBHSFW010000001">
    <property type="protein sequence ID" value="MFC4617453.1"/>
    <property type="molecule type" value="Genomic_DNA"/>
</dbReference>
<accession>A0ABV9GH33</accession>
<dbReference type="InterPro" id="IPR020203">
    <property type="entry name" value="YneK"/>
</dbReference>
<keyword evidence="3" id="KW-1185">Reference proteome</keyword>
<reference evidence="3" key="1">
    <citation type="journal article" date="2019" name="Int. J. Syst. Evol. Microbiol.">
        <title>The Global Catalogue of Microorganisms (GCM) 10K type strain sequencing project: providing services to taxonomists for standard genome sequencing and annotation.</title>
        <authorList>
            <consortium name="The Broad Institute Genomics Platform"/>
            <consortium name="The Broad Institute Genome Sequencing Center for Infectious Disease"/>
            <person name="Wu L."/>
            <person name="Ma J."/>
        </authorList>
    </citation>
    <scope>NUCLEOTIDE SEQUENCE [LARGE SCALE GENOMIC DNA]</scope>
    <source>
        <strain evidence="3">CGMCC 1.16306</strain>
    </source>
</reference>
<gene>
    <name evidence="2" type="ORF">ACFO4N_01760</name>
</gene>
<evidence type="ECO:0000256" key="1">
    <source>
        <dbReference type="SAM" id="Phobius"/>
    </source>
</evidence>
<protein>
    <submittedName>
        <fullName evidence="2">DUF2621 family protein</fullName>
    </submittedName>
</protein>
<organism evidence="2 3">
    <name type="scientific">Camelliibacillus cellulosilyticus</name>
    <dbReference type="NCBI Taxonomy" id="2174486"/>
    <lineage>
        <taxon>Bacteria</taxon>
        <taxon>Bacillati</taxon>
        <taxon>Bacillota</taxon>
        <taxon>Bacilli</taxon>
        <taxon>Bacillales</taxon>
        <taxon>Sporolactobacillaceae</taxon>
        <taxon>Camelliibacillus</taxon>
    </lineage>
</organism>
<feature type="transmembrane region" description="Helical" evidence="1">
    <location>
        <begin position="12"/>
        <end position="36"/>
    </location>
</feature>
<sequence>MIFYGVIALSPWFMVFIVLWSVFLIVIMGIGGFFMFRKFLKKLPKQDGKSILDWQNYYIEQTKHMWSEDQRLLMDELVKPVPPLFRDVAKQKIIGKIGEIALKRQAKNMTEALIIEGYITATPKKDHKFLRKTMIRHNIDLKPYEHFF</sequence>
<keyword evidence="1" id="KW-0472">Membrane</keyword>
<proteinExistence type="predicted"/>
<dbReference type="Proteomes" id="UP001596022">
    <property type="component" value="Unassembled WGS sequence"/>
</dbReference>
<evidence type="ECO:0000313" key="2">
    <source>
        <dbReference type="EMBL" id="MFC4617453.1"/>
    </source>
</evidence>
<dbReference type="Pfam" id="PF11084">
    <property type="entry name" value="DUF2621"/>
    <property type="match status" value="1"/>
</dbReference>
<keyword evidence="1" id="KW-0812">Transmembrane</keyword>